<feature type="compositionally biased region" description="Gly residues" evidence="1">
    <location>
        <begin position="373"/>
        <end position="383"/>
    </location>
</feature>
<feature type="non-terminal residue" evidence="2">
    <location>
        <position position="1296"/>
    </location>
</feature>
<dbReference type="EMBL" id="CAUYUJ010021237">
    <property type="protein sequence ID" value="CAK0903474.1"/>
    <property type="molecule type" value="Genomic_DNA"/>
</dbReference>
<dbReference type="InterPro" id="IPR011010">
    <property type="entry name" value="DNA_brk_join_enz"/>
</dbReference>
<keyword evidence="3" id="KW-1185">Reference proteome</keyword>
<sequence length="1296" mass="140264">MGVPAGLTETLQAAGIRALELLAIRQTLISAVPPCPAVSLACPPANVSCPPQVCPAYVCPPPACPAPLVNLSCPLAGLPPPPEGLDVPSALWGGLAGLWAGLGLSGAAWRRGRTPGVEAAGVGDRAREQLQLLRRKHGEMPRAGAAAAPAAAGTVWLETEDHRGLRRGVSLPDPLPDESATHGDMALVPHAGGFVAARQVPVAEVDAFVVDDLRALPVRFNQERVRRRPFSEAVDIQVGDEPEGGVMLSGPRACAWVLRSWRDAGLTPITHHANWLRSGHIPDGDRSVHEHEVLTRVLDSSVTVDQLNAPALQSAELICRRIQLIEDAHASAADDYMGWAATHRQGAAVAPDQQQHVATAMRDRAAILKEGPQGEGGGGGKTDAGGSEWRRLTTPSATDNRPLQAVLSLQRVTCGALPAWGQRQIVSRPATAAIRREVRLAPKSDSHFSRRGAAKELLASSLSYAVGEAPSPVARCARSRVGAPEVGAAMPPVESVLDEIGESYVLDYEQTMMKTPDEWPRALDSEPPVTPYMDEVLKRDPAAYKTFIGDLVRANMLGFTRRPKDLVTPFFVARKGGARRLVWGARVPNRRFRDPPPLATGTSAAHGRLQLPDDRGEAGGCSTELFCAQADVRNYFYALGLREELGLFFSLPPRANAHVCRSASGLGAPRALADRGPVPPLDGGAPCLLPYCDNISAIGTGPDRRNTTMHLICDARGKHGAEIHEVVEASDVPASMRLEQRPRVTGREVERYVGHLIDHFMLKRELLSILRSLCDFVRDCYHVLDRLRPSAAREVEQRRRLLPLMSANLRLQWSPAVFAYDACQTGVAACQTSISSGLVRRIGPVSERWRYRMPSAILARRSALGVGAAEVDEASEGPRDVFADVEAAKAPRLTNEDHVEDPWELNPHFTEVPREALQGPEWKQAVSARVHVKGAIAIVERPAASPRIVQKGFLQGRPFVGATKEERVAHRPPASRPFAMARGGERSFLEWNAVTPETQAYYKEALDDFQVFVDLHAPPLRAAAQVDLALTSYADYAWNTGLERAVVLKTYVACISGWRRPGPGQTRPPTPRQTVALVALAMATQLAAPRAALIVATMFWAYLGPSEAVGPREQDLFFLGGSSKDCGFNLRPSAGGECGKTTLSDESLPLDSPEAPRPGPLLVRARSGDPRAPLFGLTAAKLGLLWRQALALAGMPTKCVPCQLRHGGPSHDRLMRRRSAAEIKARGRRASDYTTKRYEARAMVQQELVPLPDDARRRAEAAPRRLRAELERQSMPPAGLRRAGATLTAQEPIFFM</sequence>
<comment type="caution">
    <text evidence="2">The sequence shown here is derived from an EMBL/GenBank/DDBJ whole genome shotgun (WGS) entry which is preliminary data.</text>
</comment>
<evidence type="ECO:0000256" key="1">
    <source>
        <dbReference type="SAM" id="MobiDB-lite"/>
    </source>
</evidence>
<gene>
    <name evidence="2" type="ORF">PCOR1329_LOCUS79789</name>
</gene>
<proteinExistence type="predicted"/>
<feature type="region of interest" description="Disordered" evidence="1">
    <location>
        <begin position="369"/>
        <end position="397"/>
    </location>
</feature>
<evidence type="ECO:0000313" key="3">
    <source>
        <dbReference type="Proteomes" id="UP001189429"/>
    </source>
</evidence>
<dbReference type="Proteomes" id="UP001189429">
    <property type="component" value="Unassembled WGS sequence"/>
</dbReference>
<name>A0ABN9XYI3_9DINO</name>
<organism evidence="2 3">
    <name type="scientific">Prorocentrum cordatum</name>
    <dbReference type="NCBI Taxonomy" id="2364126"/>
    <lineage>
        <taxon>Eukaryota</taxon>
        <taxon>Sar</taxon>
        <taxon>Alveolata</taxon>
        <taxon>Dinophyceae</taxon>
        <taxon>Prorocentrales</taxon>
        <taxon>Prorocentraceae</taxon>
        <taxon>Prorocentrum</taxon>
    </lineage>
</organism>
<evidence type="ECO:0000313" key="2">
    <source>
        <dbReference type="EMBL" id="CAK0903474.1"/>
    </source>
</evidence>
<dbReference type="SUPFAM" id="SSF56349">
    <property type="entry name" value="DNA breaking-rejoining enzymes"/>
    <property type="match status" value="1"/>
</dbReference>
<protein>
    <submittedName>
        <fullName evidence="2">Uncharacterized protein</fullName>
    </submittedName>
</protein>
<reference evidence="2" key="1">
    <citation type="submission" date="2023-10" db="EMBL/GenBank/DDBJ databases">
        <authorList>
            <person name="Chen Y."/>
            <person name="Shah S."/>
            <person name="Dougan E. K."/>
            <person name="Thang M."/>
            <person name="Chan C."/>
        </authorList>
    </citation>
    <scope>NUCLEOTIDE SEQUENCE [LARGE SCALE GENOMIC DNA]</scope>
</reference>
<accession>A0ABN9XYI3</accession>